<feature type="compositionally biased region" description="Polar residues" evidence="9">
    <location>
        <begin position="307"/>
        <end position="318"/>
    </location>
</feature>
<name>A0A1X0P5L1_9TRYP</name>
<protein>
    <recommendedName>
        <fullName evidence="2">RING-type E3 ubiquitin transferase</fullName>
        <ecNumber evidence="2">2.3.2.27</ecNumber>
    </recommendedName>
</protein>
<keyword evidence="7" id="KW-0862">Zinc</keyword>
<evidence type="ECO:0000313" key="11">
    <source>
        <dbReference type="EMBL" id="ORC91710.1"/>
    </source>
</evidence>
<feature type="compositionally biased region" description="Polar residues" evidence="9">
    <location>
        <begin position="281"/>
        <end position="290"/>
    </location>
</feature>
<organism evidence="11 12">
    <name type="scientific">Trypanosoma theileri</name>
    <dbReference type="NCBI Taxonomy" id="67003"/>
    <lineage>
        <taxon>Eukaryota</taxon>
        <taxon>Discoba</taxon>
        <taxon>Euglenozoa</taxon>
        <taxon>Kinetoplastea</taxon>
        <taxon>Metakinetoplastina</taxon>
        <taxon>Trypanosomatida</taxon>
        <taxon>Trypanosomatidae</taxon>
        <taxon>Trypanosoma</taxon>
    </lineage>
</organism>
<dbReference type="AlphaFoldDB" id="A0A1X0P5L1"/>
<dbReference type="EMBL" id="NBCO01000005">
    <property type="protein sequence ID" value="ORC91710.1"/>
    <property type="molecule type" value="Genomic_DNA"/>
</dbReference>
<gene>
    <name evidence="11" type="ORF">TM35_000053060</name>
</gene>
<dbReference type="SUPFAM" id="SSF57850">
    <property type="entry name" value="RING/U-box"/>
    <property type="match status" value="1"/>
</dbReference>
<dbReference type="OrthoDB" id="8062037at2759"/>
<evidence type="ECO:0000256" key="1">
    <source>
        <dbReference type="ARBA" id="ARBA00000900"/>
    </source>
</evidence>
<evidence type="ECO:0000256" key="4">
    <source>
        <dbReference type="ARBA" id="ARBA00022723"/>
    </source>
</evidence>
<accession>A0A1X0P5L1</accession>
<reference evidence="11 12" key="1">
    <citation type="submission" date="2017-03" db="EMBL/GenBank/DDBJ databases">
        <title>An alternative strategy for trypanosome survival in the mammalian bloodstream revealed through genome and transcriptome analysis of the ubiquitous bovine parasite Trypanosoma (Megatrypanum) theileri.</title>
        <authorList>
            <person name="Kelly S."/>
            <person name="Ivens A."/>
            <person name="Mott A."/>
            <person name="O'Neill E."/>
            <person name="Emms D."/>
            <person name="Macleod O."/>
            <person name="Voorheis P."/>
            <person name="Matthews J."/>
            <person name="Matthews K."/>
            <person name="Carrington M."/>
        </authorList>
    </citation>
    <scope>NUCLEOTIDE SEQUENCE [LARGE SCALE GENOMIC DNA]</scope>
    <source>
        <strain evidence="11">Edinburgh</strain>
    </source>
</reference>
<keyword evidence="3" id="KW-0808">Transferase</keyword>
<dbReference type="Proteomes" id="UP000192257">
    <property type="component" value="Unassembled WGS sequence"/>
</dbReference>
<dbReference type="Gene3D" id="3.30.40.10">
    <property type="entry name" value="Zinc/RING finger domain, C3HC4 (zinc finger)"/>
    <property type="match status" value="1"/>
</dbReference>
<proteinExistence type="predicted"/>
<keyword evidence="4" id="KW-0479">Metal-binding</keyword>
<dbReference type="InterPro" id="IPR001841">
    <property type="entry name" value="Znf_RING"/>
</dbReference>
<sequence length="350" mass="39197">MSRAASCKDLEVCDVQPLSLLENSLSSKTEPTSEVEIMKVNGIDKNLDVDSVQKIDDNNIVNTREQNTFPTTSKSHPEVLEDINSETSHSTSSCTGVFCEVSSMGTQCTQIAEGVAVVSGESCNPSPEKDFKLLSESCSHMVMASQDSVEEEVCCICLEEYTDENPALYGECKHHFHLPCLMNWKQRSNVCPMCSAETLRGLAEDNDPPPRLQPLNDEVLALMLQRQRGRYGTRHIHHYHHHHLHRQRERGRPRVQEMQFSGAAVQMWGGSGNERHSLRVTSNQESALNQRQRRVNTRDRGDPAITTGPQNVESSASVKASRDGRCVRNDDTNKSSVLSFFNKLFCCCKK</sequence>
<dbReference type="RefSeq" id="XP_028885776.1">
    <property type="nucleotide sequence ID" value="XM_029022961.1"/>
</dbReference>
<dbReference type="InterPro" id="IPR013083">
    <property type="entry name" value="Znf_RING/FYVE/PHD"/>
</dbReference>
<dbReference type="PROSITE" id="PS50089">
    <property type="entry name" value="ZF_RING_2"/>
    <property type="match status" value="1"/>
</dbReference>
<evidence type="ECO:0000256" key="2">
    <source>
        <dbReference type="ARBA" id="ARBA00012483"/>
    </source>
</evidence>
<dbReference type="Pfam" id="PF13639">
    <property type="entry name" value="zf-RING_2"/>
    <property type="match status" value="1"/>
</dbReference>
<evidence type="ECO:0000256" key="7">
    <source>
        <dbReference type="ARBA" id="ARBA00022833"/>
    </source>
</evidence>
<dbReference type="VEuPathDB" id="TriTrypDB:TM35_000053060"/>
<evidence type="ECO:0000256" key="3">
    <source>
        <dbReference type="ARBA" id="ARBA00022679"/>
    </source>
</evidence>
<comment type="caution">
    <text evidence="11">The sequence shown here is derived from an EMBL/GenBank/DDBJ whole genome shotgun (WGS) entry which is preliminary data.</text>
</comment>
<comment type="catalytic activity">
    <reaction evidence="1">
        <text>S-ubiquitinyl-[E2 ubiquitin-conjugating enzyme]-L-cysteine + [acceptor protein]-L-lysine = [E2 ubiquitin-conjugating enzyme]-L-cysteine + N(6)-ubiquitinyl-[acceptor protein]-L-lysine.</text>
        <dbReference type="EC" id="2.3.2.27"/>
    </reaction>
</comment>
<dbReference type="PANTHER" id="PTHR46463">
    <property type="entry name" value="ZINC FINGER, RING/FYVE/PHD-TYPE"/>
    <property type="match status" value="1"/>
</dbReference>
<feature type="compositionally biased region" description="Basic and acidic residues" evidence="9">
    <location>
        <begin position="320"/>
        <end position="329"/>
    </location>
</feature>
<dbReference type="STRING" id="67003.A0A1X0P5L1"/>
<dbReference type="EC" id="2.3.2.27" evidence="2"/>
<dbReference type="PANTHER" id="PTHR46463:SF10">
    <property type="entry name" value="OS01G0926200 PROTEIN"/>
    <property type="match status" value="1"/>
</dbReference>
<feature type="domain" description="RING-type" evidence="10">
    <location>
        <begin position="154"/>
        <end position="195"/>
    </location>
</feature>
<evidence type="ECO:0000259" key="10">
    <source>
        <dbReference type="PROSITE" id="PS50089"/>
    </source>
</evidence>
<keyword evidence="5 8" id="KW-0863">Zinc-finger</keyword>
<evidence type="ECO:0000313" key="12">
    <source>
        <dbReference type="Proteomes" id="UP000192257"/>
    </source>
</evidence>
<dbReference type="GO" id="GO:0061630">
    <property type="term" value="F:ubiquitin protein ligase activity"/>
    <property type="evidence" value="ECO:0007669"/>
    <property type="project" value="UniProtKB-EC"/>
</dbReference>
<evidence type="ECO:0000256" key="6">
    <source>
        <dbReference type="ARBA" id="ARBA00022786"/>
    </source>
</evidence>
<dbReference type="GeneID" id="39982741"/>
<keyword evidence="12" id="KW-1185">Reference proteome</keyword>
<dbReference type="SMART" id="SM00184">
    <property type="entry name" value="RING"/>
    <property type="match status" value="1"/>
</dbReference>
<evidence type="ECO:0000256" key="9">
    <source>
        <dbReference type="SAM" id="MobiDB-lite"/>
    </source>
</evidence>
<keyword evidence="6" id="KW-0833">Ubl conjugation pathway</keyword>
<evidence type="ECO:0000256" key="8">
    <source>
        <dbReference type="PROSITE-ProRule" id="PRU00175"/>
    </source>
</evidence>
<feature type="region of interest" description="Disordered" evidence="9">
    <location>
        <begin position="281"/>
        <end position="329"/>
    </location>
</feature>
<evidence type="ECO:0000256" key="5">
    <source>
        <dbReference type="ARBA" id="ARBA00022771"/>
    </source>
</evidence>
<dbReference type="GO" id="GO:0008270">
    <property type="term" value="F:zinc ion binding"/>
    <property type="evidence" value="ECO:0007669"/>
    <property type="project" value="UniProtKB-KW"/>
</dbReference>